<dbReference type="GeneID" id="7446097"/>
<dbReference type="PaxDb" id="35128-Thaps4510"/>
<feature type="compositionally biased region" description="Basic and acidic residues" evidence="1">
    <location>
        <begin position="123"/>
        <end position="136"/>
    </location>
</feature>
<dbReference type="RefSeq" id="XP_002289340.1">
    <property type="nucleotide sequence ID" value="XM_002289304.1"/>
</dbReference>
<evidence type="ECO:0000256" key="1">
    <source>
        <dbReference type="SAM" id="MobiDB-lite"/>
    </source>
</evidence>
<proteinExistence type="predicted"/>
<feature type="compositionally biased region" description="Polar residues" evidence="1">
    <location>
        <begin position="137"/>
        <end position="148"/>
    </location>
</feature>
<accession>B8BZH2</accession>
<dbReference type="OMA" id="FERYAHA"/>
<dbReference type="EMBL" id="CM000641">
    <property type="protein sequence ID" value="EED92877.1"/>
    <property type="molecule type" value="Genomic_DNA"/>
</dbReference>
<dbReference type="KEGG" id="tps:THAPSDRAFT_4510"/>
<dbReference type="AlphaFoldDB" id="B8BZH2"/>
<feature type="region of interest" description="Disordered" evidence="1">
    <location>
        <begin position="123"/>
        <end position="150"/>
    </location>
</feature>
<keyword evidence="3" id="KW-1185">Reference proteome</keyword>
<sequence length="616" mass="68700">MSSPKKRNAEGADDAGGAAVDVGVEYSPKRKCAFDGADYCKERPTSLLNEGGVPEVVLEWYLRCYTSNSELATFANVCQEWRRKATHVVALESLKPTRQMKNSFLVSMIHESLVERQIGLGAERDSSDAKAEERKPSAQQTKQTQPLESDTEGSYCLAWFAPSGIQTMNVRLDEGELDHQEREYGRIVFNGVNSIVQVCKEWRGYRGVKDVLIPFGFAASFVTGAFDAAYDLASKEFDIEAISGDDILNNDSSDIILSHNYNPTIAVRGTTLARAEGYCLCMEEEYIQHAVTSPEVSFPDAKTHLLPQCMNACLMDSWARHMNNSGHRRRFPTELEAQLMDAGVLLRDPIAQRYRLQKEMLPRLMTGLTELPVVEFTNAENSHSCCFRTPRFKCGPVDSPVTAFVVVRSCADATFFSGRDSRYEMGQHIGYGDYNSVSPVVIAGTNPDYKRPETLDEWPLPKRCLCHFQSTDPYEDKPLDEMEPPEDSIYRGTAATYGVWKCHTAVFDGQQSIIRTDGVEDRQQTISHQAGAWSHERIRLGTDGNDLADAARYVGRFGHLDGFSIGAGHQFDHSMIADLVGGQFSLAELAVFKGRMAISDIEAMEKQLMKEHGIHT</sequence>
<reference evidence="2 3" key="2">
    <citation type="journal article" date="2008" name="Nature">
        <title>The Phaeodactylum genome reveals the evolutionary history of diatom genomes.</title>
        <authorList>
            <person name="Bowler C."/>
            <person name="Allen A.E."/>
            <person name="Badger J.H."/>
            <person name="Grimwood J."/>
            <person name="Jabbari K."/>
            <person name="Kuo A."/>
            <person name="Maheswari U."/>
            <person name="Martens C."/>
            <person name="Maumus F."/>
            <person name="Otillar R.P."/>
            <person name="Rayko E."/>
            <person name="Salamov A."/>
            <person name="Vandepoele K."/>
            <person name="Beszteri B."/>
            <person name="Gruber A."/>
            <person name="Heijde M."/>
            <person name="Katinka M."/>
            <person name="Mock T."/>
            <person name="Valentin K."/>
            <person name="Verret F."/>
            <person name="Berges J.A."/>
            <person name="Brownlee C."/>
            <person name="Cadoret J.P."/>
            <person name="Chiovitti A."/>
            <person name="Choi C.J."/>
            <person name="Coesel S."/>
            <person name="De Martino A."/>
            <person name="Detter J.C."/>
            <person name="Durkin C."/>
            <person name="Falciatore A."/>
            <person name="Fournet J."/>
            <person name="Haruta M."/>
            <person name="Huysman M.J."/>
            <person name="Jenkins B.D."/>
            <person name="Jiroutova K."/>
            <person name="Jorgensen R.E."/>
            <person name="Joubert Y."/>
            <person name="Kaplan A."/>
            <person name="Kroger N."/>
            <person name="Kroth P.G."/>
            <person name="La Roche J."/>
            <person name="Lindquist E."/>
            <person name="Lommer M."/>
            <person name="Martin-Jezequel V."/>
            <person name="Lopez P.J."/>
            <person name="Lucas S."/>
            <person name="Mangogna M."/>
            <person name="McGinnis K."/>
            <person name="Medlin L.K."/>
            <person name="Montsant A."/>
            <person name="Oudot-Le Secq M.P."/>
            <person name="Napoli C."/>
            <person name="Obornik M."/>
            <person name="Parker M.S."/>
            <person name="Petit J.L."/>
            <person name="Porcel B.M."/>
            <person name="Poulsen N."/>
            <person name="Robison M."/>
            <person name="Rychlewski L."/>
            <person name="Rynearson T.A."/>
            <person name="Schmutz J."/>
            <person name="Shapiro H."/>
            <person name="Siaut M."/>
            <person name="Stanley M."/>
            <person name="Sussman M.R."/>
            <person name="Taylor A.R."/>
            <person name="Vardi A."/>
            <person name="von Dassow P."/>
            <person name="Vyverman W."/>
            <person name="Willis A."/>
            <person name="Wyrwicz L.S."/>
            <person name="Rokhsar D.S."/>
            <person name="Weissenbach J."/>
            <person name="Armbrust E.V."/>
            <person name="Green B.R."/>
            <person name="Van de Peer Y."/>
            <person name="Grigoriev I.V."/>
        </authorList>
    </citation>
    <scope>NUCLEOTIDE SEQUENCE [LARGE SCALE GENOMIC DNA]</scope>
    <source>
        <strain evidence="2 3">CCMP1335</strain>
    </source>
</reference>
<name>B8BZH2_THAPS</name>
<gene>
    <name evidence="2" type="ORF">THAPSDRAFT_4510</name>
</gene>
<reference evidence="2 3" key="1">
    <citation type="journal article" date="2004" name="Science">
        <title>The genome of the diatom Thalassiosira pseudonana: ecology, evolution, and metabolism.</title>
        <authorList>
            <person name="Armbrust E.V."/>
            <person name="Berges J.A."/>
            <person name="Bowler C."/>
            <person name="Green B.R."/>
            <person name="Martinez D."/>
            <person name="Putnam N.H."/>
            <person name="Zhou S."/>
            <person name="Allen A.E."/>
            <person name="Apt K.E."/>
            <person name="Bechner M."/>
            <person name="Brzezinski M.A."/>
            <person name="Chaal B.K."/>
            <person name="Chiovitti A."/>
            <person name="Davis A.K."/>
            <person name="Demarest M.S."/>
            <person name="Detter J.C."/>
            <person name="Glavina T."/>
            <person name="Goodstein D."/>
            <person name="Hadi M.Z."/>
            <person name="Hellsten U."/>
            <person name="Hildebrand M."/>
            <person name="Jenkins B.D."/>
            <person name="Jurka J."/>
            <person name="Kapitonov V.V."/>
            <person name="Kroger N."/>
            <person name="Lau W.W."/>
            <person name="Lane T.W."/>
            <person name="Larimer F.W."/>
            <person name="Lippmeier J.C."/>
            <person name="Lucas S."/>
            <person name="Medina M."/>
            <person name="Montsant A."/>
            <person name="Obornik M."/>
            <person name="Parker M.S."/>
            <person name="Palenik B."/>
            <person name="Pazour G.J."/>
            <person name="Richardson P.M."/>
            <person name="Rynearson T.A."/>
            <person name="Saito M.A."/>
            <person name="Schwartz D.C."/>
            <person name="Thamatrakoln K."/>
            <person name="Valentin K."/>
            <person name="Vardi A."/>
            <person name="Wilkerson F.P."/>
            <person name="Rokhsar D.S."/>
        </authorList>
    </citation>
    <scope>NUCLEOTIDE SEQUENCE [LARGE SCALE GENOMIC DNA]</scope>
    <source>
        <strain evidence="2 3">CCMP1335</strain>
    </source>
</reference>
<organism evidence="2 3">
    <name type="scientific">Thalassiosira pseudonana</name>
    <name type="common">Marine diatom</name>
    <name type="synonym">Cyclotella nana</name>
    <dbReference type="NCBI Taxonomy" id="35128"/>
    <lineage>
        <taxon>Eukaryota</taxon>
        <taxon>Sar</taxon>
        <taxon>Stramenopiles</taxon>
        <taxon>Ochrophyta</taxon>
        <taxon>Bacillariophyta</taxon>
        <taxon>Coscinodiscophyceae</taxon>
        <taxon>Thalassiosirophycidae</taxon>
        <taxon>Thalassiosirales</taxon>
        <taxon>Thalassiosiraceae</taxon>
        <taxon>Thalassiosira</taxon>
    </lineage>
</organism>
<evidence type="ECO:0000313" key="2">
    <source>
        <dbReference type="EMBL" id="EED92877.1"/>
    </source>
</evidence>
<evidence type="ECO:0000313" key="3">
    <source>
        <dbReference type="Proteomes" id="UP000001449"/>
    </source>
</evidence>
<dbReference type="InParanoid" id="B8BZH2"/>
<protein>
    <submittedName>
        <fullName evidence="2">Uncharacterized protein</fullName>
    </submittedName>
</protein>
<dbReference type="HOGENOM" id="CLU_447239_0_0_1"/>
<dbReference type="Proteomes" id="UP000001449">
    <property type="component" value="Chromosome 4"/>
</dbReference>